<dbReference type="InterPro" id="IPR005604">
    <property type="entry name" value="Phage_T7_tail_fibre-like_N"/>
</dbReference>
<proteinExistence type="predicted"/>
<dbReference type="InterPro" id="IPR024535">
    <property type="entry name" value="RHGA/B-epi-like_pectate_lyase"/>
</dbReference>
<organism evidence="3 4">
    <name type="scientific">Trabulsiella guamensis ATCC 49490</name>
    <dbReference type="NCBI Taxonomy" id="1005994"/>
    <lineage>
        <taxon>Bacteria</taxon>
        <taxon>Pseudomonadati</taxon>
        <taxon>Pseudomonadota</taxon>
        <taxon>Gammaproteobacteria</taxon>
        <taxon>Enterobacterales</taxon>
        <taxon>Enterobacteriaceae</taxon>
        <taxon>Trabulsiella</taxon>
    </lineage>
</organism>
<reference evidence="4" key="1">
    <citation type="submission" date="2014-05" db="EMBL/GenBank/DDBJ databases">
        <title>ATOL: Assembling a taxonomically balanced genome-scale reconstruction of the evolutionary history of the Enterobacteriaceae.</title>
        <authorList>
            <person name="Plunkett G. III"/>
            <person name="Neeno-Eckwall E.C."/>
            <person name="Glasner J.D."/>
            <person name="Perna N.T."/>
        </authorList>
    </citation>
    <scope>NUCLEOTIDE SEQUENCE [LARGE SCALE GENOMIC DNA]</scope>
    <source>
        <strain evidence="4">ATCC 49490</strain>
    </source>
</reference>
<dbReference type="SUPFAM" id="SSF51126">
    <property type="entry name" value="Pectin lyase-like"/>
    <property type="match status" value="1"/>
</dbReference>
<accession>A0A085AE54</accession>
<evidence type="ECO:0000259" key="2">
    <source>
        <dbReference type="Pfam" id="PF12708"/>
    </source>
</evidence>
<dbReference type="OrthoDB" id="7022686at2"/>
<dbReference type="EMBL" id="JMTB01000051">
    <property type="protein sequence ID" value="KFC08499.1"/>
    <property type="molecule type" value="Genomic_DNA"/>
</dbReference>
<evidence type="ECO:0000313" key="3">
    <source>
        <dbReference type="EMBL" id="KFC08499.1"/>
    </source>
</evidence>
<feature type="domain" description="Rhamnogalacturonase A/B/Epimerase-like pectate lyase" evidence="2">
    <location>
        <begin position="241"/>
        <end position="325"/>
    </location>
</feature>
<keyword evidence="4" id="KW-1185">Reference proteome</keyword>
<dbReference type="InterPro" id="IPR012334">
    <property type="entry name" value="Pectin_lyas_fold"/>
</dbReference>
<dbReference type="Pfam" id="PF12708">
    <property type="entry name" value="Pect-lyase_RHGA_epim"/>
    <property type="match status" value="1"/>
</dbReference>
<dbReference type="AlphaFoldDB" id="A0A085AE54"/>
<dbReference type="InterPro" id="IPR011050">
    <property type="entry name" value="Pectin_lyase_fold/virulence"/>
</dbReference>
<dbReference type="eggNOG" id="COG5434">
    <property type="taxonomic scope" value="Bacteria"/>
</dbReference>
<dbReference type="RefSeq" id="WP_038155232.1">
    <property type="nucleotide sequence ID" value="NZ_JMTB01000051.1"/>
</dbReference>
<evidence type="ECO:0000313" key="4">
    <source>
        <dbReference type="Proteomes" id="UP000028630"/>
    </source>
</evidence>
<comment type="caution">
    <text evidence="3">The sequence shown here is derived from an EMBL/GenBank/DDBJ whole genome shotgun (WGS) entry which is preliminary data.</text>
</comment>
<gene>
    <name evidence="3" type="ORF">GTGU_01416</name>
</gene>
<evidence type="ECO:0000259" key="1">
    <source>
        <dbReference type="Pfam" id="PF03906"/>
    </source>
</evidence>
<name>A0A085AE54_9ENTR</name>
<feature type="domain" description="Bacteriophage T7 tail fibre protein-like N-terminal" evidence="1">
    <location>
        <begin position="8"/>
        <end position="97"/>
    </location>
</feature>
<sequence length="758" mass="80306">MSVPDQTPYIIYNANGLTTVFPFEFYIIAASDIQVSIDGEVVTSGYSVSGTGNVSGGDITFLTAPAAGSVVMLERVVPTYRLTDYQDNGDLLADTVNKDFDRLWMAIQRSFIYLGLALRRPLFGGPFDADGYRIADLADPVGQQDAATKNYVDNVSLVRALRVSESYVSVLPPADQRANRMLAFNSEGNPITVLPPSGSASDVLIDLASGSDGKGDALIAVKQPIIGAVMRTQHDVNAERISALDLGVKNDGITDNTDLIRAALITAASLRKAIHFPGGTYLCSDYFSIPSFSRIYCSPGAVFKVTGQTSLGGLVITGMDNDLTAQQCEDVETYNLTIDCSSVAGENGISGLKCRGIRHYNPRVINALYHPARHGGRAFQFEGDIAEDVSVFSPVIENCSIGINSQGQPGTTVNVRAISYHSVVMKNVDIPFNIDSQVVTPTDNTPSTMSTAVYGAFLHNCGRITGGYGTATTNPELGGGIVCGDRGYGLYIEGLRIVNDAAYNGIGAIVRGQMFGVTIKGLEYYGIYSVSVINHNPVGFGAPGQSAYPSQITIEGKINVNIDSVWMAHNVGALGKSRVKLGINIPVATLSRLFDANAGASTSAWIEIINTETGFSTGMRTLKNLYDAGNSIGLIDHYEEISAWTPVDGSGAGLTITRTGVQRYIRQGNIVFVSLNIAFPATTNTADATISGLPFSGTTLLTNFAGGLTIAQKTISALETVAVIPGTNTIKFFGATGLALKNSDLSSGVLKISGWYFA</sequence>
<dbReference type="Gene3D" id="2.160.20.10">
    <property type="entry name" value="Single-stranded right-handed beta-helix, Pectin lyase-like"/>
    <property type="match status" value="1"/>
</dbReference>
<dbReference type="Pfam" id="PF03906">
    <property type="entry name" value="Phage_T7_tail"/>
    <property type="match status" value="1"/>
</dbReference>
<protein>
    <submittedName>
        <fullName evidence="3">Tail fiber</fullName>
    </submittedName>
</protein>
<dbReference type="Proteomes" id="UP000028630">
    <property type="component" value="Unassembled WGS sequence"/>
</dbReference>